<dbReference type="Proteomes" id="UP001642484">
    <property type="component" value="Unassembled WGS sequence"/>
</dbReference>
<evidence type="ECO:0000313" key="2">
    <source>
        <dbReference type="Proteomes" id="UP001642484"/>
    </source>
</evidence>
<gene>
    <name evidence="1" type="ORF">CCMP2556_LOCUS34815</name>
</gene>
<proteinExistence type="predicted"/>
<name>A0ABP0P538_9DINO</name>
<reference evidence="1 2" key="1">
    <citation type="submission" date="2024-02" db="EMBL/GenBank/DDBJ databases">
        <authorList>
            <person name="Chen Y."/>
            <person name="Shah S."/>
            <person name="Dougan E. K."/>
            <person name="Thang M."/>
            <person name="Chan C."/>
        </authorList>
    </citation>
    <scope>NUCLEOTIDE SEQUENCE [LARGE SCALE GENOMIC DNA]</scope>
</reference>
<sequence>MAKWKRKRGHDPEPEKCQEELSPLGFSLLEQFANGVSGPAIQSIALAATKSGVVAQDVQEIASMGNYGRSENHVATQMTRRFCESDELGVPQPYIVELPNQARSSEGWYMTSKPLGMFLPHEWFSWLENHKEASGFAHLEAFWEEHSADDPKLAGNPIVKEGRHHFLPMVLHGDGGQFHRGDSIHVISLRSLLSKANVASSQLLLIAIPKQCCHKSSAAHDDTMAQVWSIFKWSLNHMFFGKHPEVDHLGQPWPANSPRALKAGTALNTQGKCGWLFAVSCDGEYQMNELGLPGHAHNACCWMCGANKSTVPFNDFRPCAAWRKTKVLHKGKCPTSHQLGEVNGVTGDTFALDTLHVMDEGVISHTLGNVVFDFICKPGWPGTVDQKLKSLFDKVCQQYLEQSIEASHRIKRLVLSSFTNPKSKYEVFPDMSGIKAKQLRWLLPVLYEICVTELGKATDAYNKHKLACLYNLNKVYTIIDEQGLHMDRKAHKSLLKSMNLFLVHYTTLSSLSIEQGYLQWNTIHKHHLSAHLAEQSEWVNPRFVATYQGETMVGFMSALAQQCLSGTPSHQVPLKVCWRFRLGLHLRLTGGNLDLMSDEEDSN</sequence>
<comment type="caution">
    <text evidence="1">The sequence shown here is derived from an EMBL/GenBank/DDBJ whole genome shotgun (WGS) entry which is preliminary data.</text>
</comment>
<dbReference type="EMBL" id="CAXAMN010022551">
    <property type="protein sequence ID" value="CAK9070773.1"/>
    <property type="molecule type" value="Genomic_DNA"/>
</dbReference>
<keyword evidence="2" id="KW-1185">Reference proteome</keyword>
<protein>
    <submittedName>
        <fullName evidence="1">Uncharacterized protein</fullName>
    </submittedName>
</protein>
<evidence type="ECO:0000313" key="1">
    <source>
        <dbReference type="EMBL" id="CAK9070773.1"/>
    </source>
</evidence>
<accession>A0ABP0P538</accession>
<organism evidence="1 2">
    <name type="scientific">Durusdinium trenchii</name>
    <dbReference type="NCBI Taxonomy" id="1381693"/>
    <lineage>
        <taxon>Eukaryota</taxon>
        <taxon>Sar</taxon>
        <taxon>Alveolata</taxon>
        <taxon>Dinophyceae</taxon>
        <taxon>Suessiales</taxon>
        <taxon>Symbiodiniaceae</taxon>
        <taxon>Durusdinium</taxon>
    </lineage>
</organism>